<keyword evidence="1 4" id="KW-0808">Transferase</keyword>
<dbReference type="AlphaFoldDB" id="R9WMY7"/>
<reference evidence="5" key="1">
    <citation type="journal article" date="2013" name="Int. J. Med. Microbiol.">
        <title>Haemophilus parainfluenzae expresses diverse lipopolysaccharide O-antigens using ABC transporter and Wzy polymerase-dependent mechanisms.</title>
        <authorList>
            <person name="Young R.E."/>
            <person name="Twelkmeyer B."/>
            <person name="Vitiazeva V."/>
            <person name="Power P.M."/>
            <person name="Schweda E.K."/>
            <person name="Hood D.W."/>
        </authorList>
    </citation>
    <scope>NUCLEOTIDE SEQUENCE</scope>
    <source>
        <strain evidence="5">17</strain>
    </source>
</reference>
<dbReference type="InterPro" id="IPR034709">
    <property type="entry name" value="TarI"/>
</dbReference>
<dbReference type="PANTHER" id="PTHR32125:SF8">
    <property type="entry name" value="RIBITOL-5-PHOSPHATE CYTIDYLYLTRANSFERASE"/>
    <property type="match status" value="1"/>
</dbReference>
<dbReference type="EC" id="2.7.7.40" evidence="4"/>
<accession>R9WMY7</accession>
<name>R9WMY7_HAEPA</name>
<dbReference type="InterPro" id="IPR034683">
    <property type="entry name" value="IspD/TarI"/>
</dbReference>
<evidence type="ECO:0000256" key="4">
    <source>
        <dbReference type="HAMAP-Rule" id="MF_02068"/>
    </source>
</evidence>
<feature type="binding site" evidence="4">
    <location>
        <position position="113"/>
    </location>
    <ligand>
        <name>CTP</name>
        <dbReference type="ChEBI" id="CHEBI:37563"/>
    </ligand>
</feature>
<gene>
    <name evidence="5" type="primary">rblB</name>
</gene>
<dbReference type="PANTHER" id="PTHR32125">
    <property type="entry name" value="2-C-METHYL-D-ERYTHRITOL 4-PHOSPHATE CYTIDYLYLTRANSFERASE, CHLOROPLASTIC"/>
    <property type="match status" value="1"/>
</dbReference>
<reference evidence="5" key="2">
    <citation type="submission" date="2013-03" db="EMBL/GenBank/DDBJ databases">
        <authorList>
            <person name="Young R.E.B."/>
            <person name="Hood D.W."/>
        </authorList>
    </citation>
    <scope>NUCLEOTIDE SEQUENCE</scope>
    <source>
        <strain evidence="5">17</strain>
    </source>
</reference>
<keyword evidence="3" id="KW-0961">Cell wall biogenesis/degradation</keyword>
<feature type="site" description="Transition state stabilizer" evidence="4">
    <location>
        <position position="14"/>
    </location>
</feature>
<dbReference type="GO" id="GO:0071555">
    <property type="term" value="P:cell wall organization"/>
    <property type="evidence" value="ECO:0007669"/>
    <property type="project" value="UniProtKB-KW"/>
</dbReference>
<feature type="site" description="Transition state stabilizer" evidence="4">
    <location>
        <position position="22"/>
    </location>
</feature>
<dbReference type="EMBL" id="KC759395">
    <property type="protein sequence ID" value="AGO01072.1"/>
    <property type="molecule type" value="Genomic_DNA"/>
</dbReference>
<comment type="function">
    <text evidence="4">Catalyzes the transfer of the cytidylyl group of CTP to D-ribitol 5-phosphate.</text>
</comment>
<feature type="site" description="Positions ribitol 5-phosphate for the nucleophilic attack" evidence="4">
    <location>
        <position position="161"/>
    </location>
</feature>
<feature type="site" description="Positions ribitol 5-phosphate for the nucleophilic attack" evidence="4">
    <location>
        <position position="218"/>
    </location>
</feature>
<evidence type="ECO:0000256" key="1">
    <source>
        <dbReference type="ARBA" id="ARBA00022679"/>
    </source>
</evidence>
<dbReference type="CDD" id="cd02516">
    <property type="entry name" value="CDP-ME_synthetase"/>
    <property type="match status" value="1"/>
</dbReference>
<dbReference type="NCBIfam" id="NF001183">
    <property type="entry name" value="PRK00155.1-3"/>
    <property type="match status" value="1"/>
</dbReference>
<evidence type="ECO:0000256" key="3">
    <source>
        <dbReference type="ARBA" id="ARBA00023316"/>
    </source>
</evidence>
<comment type="similarity">
    <text evidence="4">Belongs to the IspD/TarI cytidylyltransferase family. TarI subfamily.</text>
</comment>
<dbReference type="Pfam" id="PF01128">
    <property type="entry name" value="IspD"/>
    <property type="match status" value="1"/>
</dbReference>
<dbReference type="SUPFAM" id="SSF53448">
    <property type="entry name" value="Nucleotide-diphospho-sugar transferases"/>
    <property type="match status" value="1"/>
</dbReference>
<evidence type="ECO:0000256" key="2">
    <source>
        <dbReference type="ARBA" id="ARBA00022695"/>
    </source>
</evidence>
<feature type="binding site" evidence="4">
    <location>
        <begin position="7"/>
        <end position="10"/>
    </location>
    <ligand>
        <name>CTP</name>
        <dbReference type="ChEBI" id="CHEBI:37563"/>
    </ligand>
</feature>
<dbReference type="Gene3D" id="3.90.550.10">
    <property type="entry name" value="Spore Coat Polysaccharide Biosynthesis Protein SpsA, Chain A"/>
    <property type="match status" value="1"/>
</dbReference>
<dbReference type="InterPro" id="IPR029044">
    <property type="entry name" value="Nucleotide-diphossugar_trans"/>
</dbReference>
<dbReference type="GO" id="GO:0050518">
    <property type="term" value="F:2-C-methyl-D-erythritol 4-phosphate cytidylyltransferase activity"/>
    <property type="evidence" value="ECO:0007669"/>
    <property type="project" value="TreeGrafter"/>
</dbReference>
<dbReference type="FunFam" id="3.90.550.10:FF:000003">
    <property type="entry name" value="2-C-methyl-D-erythritol 4-phosphate cytidylyltransferase"/>
    <property type="match status" value="1"/>
</dbReference>
<evidence type="ECO:0000313" key="5">
    <source>
        <dbReference type="EMBL" id="AGO01072.1"/>
    </source>
</evidence>
<dbReference type="InterPro" id="IPR050088">
    <property type="entry name" value="IspD/TarI_cytidylyltransf_bact"/>
</dbReference>
<keyword evidence="2 4" id="KW-0548">Nucleotidyltransferase</keyword>
<dbReference type="GO" id="GO:0047349">
    <property type="term" value="F:D-ribitol-5-phosphate cytidylyltransferase activity"/>
    <property type="evidence" value="ECO:0007669"/>
    <property type="project" value="UniProtKB-UniRule"/>
</dbReference>
<comment type="catalytic activity">
    <reaction evidence="4">
        <text>D-ribitol 5-phosphate + CTP + H(+) = CDP-L-ribitol + diphosphate</text>
        <dbReference type="Rhea" id="RHEA:12456"/>
        <dbReference type="ChEBI" id="CHEBI:15378"/>
        <dbReference type="ChEBI" id="CHEBI:33019"/>
        <dbReference type="ChEBI" id="CHEBI:37563"/>
        <dbReference type="ChEBI" id="CHEBI:57608"/>
        <dbReference type="ChEBI" id="CHEBI:57695"/>
        <dbReference type="EC" id="2.7.7.40"/>
    </reaction>
</comment>
<dbReference type="InterPro" id="IPR018294">
    <property type="entry name" value="ISPD_synthase_CS"/>
</dbReference>
<dbReference type="PROSITE" id="PS01295">
    <property type="entry name" value="ISPD"/>
    <property type="match status" value="1"/>
</dbReference>
<dbReference type="GO" id="GO:0008299">
    <property type="term" value="P:isoprenoid biosynthetic process"/>
    <property type="evidence" value="ECO:0007669"/>
    <property type="project" value="InterPro"/>
</dbReference>
<dbReference type="HAMAP" id="MF_02068">
    <property type="entry name" value="TarI"/>
    <property type="match status" value="1"/>
</dbReference>
<organism evidence="5">
    <name type="scientific">Haemophilus parainfluenzae</name>
    <dbReference type="NCBI Taxonomy" id="729"/>
    <lineage>
        <taxon>Bacteria</taxon>
        <taxon>Pseudomonadati</taxon>
        <taxon>Pseudomonadota</taxon>
        <taxon>Gammaproteobacteria</taxon>
        <taxon>Pasteurellales</taxon>
        <taxon>Pasteurellaceae</taxon>
        <taxon>Haemophilus</taxon>
    </lineage>
</organism>
<sequence>MIYAGILAGGKGTRMGITDMPKQFLELGSKPILIHTVEKFLLIPEFEKIVLGVHPDWISYTEDLIDKYLSSQSERILVTEGGSDRNSTIENVIHAINSIYPITEDDIIVTHDSVRPFLTLKTIKENIALAQQYDAVDTVVEATDTIVESKNNTLITDIPERKYLYQGQTPQSFKCKEFLSLYHSLSNDQKEILTDACKIFVINGKNVALAKGEYSNIKITTITDLKIARAMLEEA</sequence>
<feature type="binding site" evidence="4">
    <location>
        <begin position="82"/>
        <end position="88"/>
    </location>
    <ligand>
        <name>CTP</name>
        <dbReference type="ChEBI" id="CHEBI:37563"/>
    </ligand>
</feature>
<proteinExistence type="inferred from homology"/>
<protein>
    <recommendedName>
        <fullName evidence="4">Ribitol-5-phosphate cytidylyltransferase</fullName>
        <ecNumber evidence="4">2.7.7.40</ecNumber>
    </recommendedName>
</protein>